<dbReference type="EMBL" id="ML976665">
    <property type="protein sequence ID" value="KAF1976789.1"/>
    <property type="molecule type" value="Genomic_DNA"/>
</dbReference>
<keyword evidence="2" id="KW-0732">Signal</keyword>
<feature type="region of interest" description="Disordered" evidence="1">
    <location>
        <begin position="149"/>
        <end position="182"/>
    </location>
</feature>
<accession>A0A6A5VK21</accession>
<reference evidence="3" key="1">
    <citation type="journal article" date="2020" name="Stud. Mycol.">
        <title>101 Dothideomycetes genomes: a test case for predicting lifestyles and emergence of pathogens.</title>
        <authorList>
            <person name="Haridas S."/>
            <person name="Albert R."/>
            <person name="Binder M."/>
            <person name="Bloem J."/>
            <person name="Labutti K."/>
            <person name="Salamov A."/>
            <person name="Andreopoulos B."/>
            <person name="Baker S."/>
            <person name="Barry K."/>
            <person name="Bills G."/>
            <person name="Bluhm B."/>
            <person name="Cannon C."/>
            <person name="Castanera R."/>
            <person name="Culley D."/>
            <person name="Daum C."/>
            <person name="Ezra D."/>
            <person name="Gonzalez J."/>
            <person name="Henrissat B."/>
            <person name="Kuo A."/>
            <person name="Liang C."/>
            <person name="Lipzen A."/>
            <person name="Lutzoni F."/>
            <person name="Magnuson J."/>
            <person name="Mondo S."/>
            <person name="Nolan M."/>
            <person name="Ohm R."/>
            <person name="Pangilinan J."/>
            <person name="Park H.-J."/>
            <person name="Ramirez L."/>
            <person name="Alfaro M."/>
            <person name="Sun H."/>
            <person name="Tritt A."/>
            <person name="Yoshinaga Y."/>
            <person name="Zwiers L.-H."/>
            <person name="Turgeon B."/>
            <person name="Goodwin S."/>
            <person name="Spatafora J."/>
            <person name="Crous P."/>
            <person name="Grigoriev I."/>
        </authorList>
    </citation>
    <scope>NUCLEOTIDE SEQUENCE</scope>
    <source>
        <strain evidence="3">CBS 107.79</strain>
    </source>
</reference>
<proteinExistence type="predicted"/>
<organism evidence="3 4">
    <name type="scientific">Bimuria novae-zelandiae CBS 107.79</name>
    <dbReference type="NCBI Taxonomy" id="1447943"/>
    <lineage>
        <taxon>Eukaryota</taxon>
        <taxon>Fungi</taxon>
        <taxon>Dikarya</taxon>
        <taxon>Ascomycota</taxon>
        <taxon>Pezizomycotina</taxon>
        <taxon>Dothideomycetes</taxon>
        <taxon>Pleosporomycetidae</taxon>
        <taxon>Pleosporales</taxon>
        <taxon>Massarineae</taxon>
        <taxon>Didymosphaeriaceae</taxon>
        <taxon>Bimuria</taxon>
    </lineage>
</organism>
<evidence type="ECO:0000256" key="2">
    <source>
        <dbReference type="SAM" id="SignalP"/>
    </source>
</evidence>
<evidence type="ECO:0008006" key="5">
    <source>
        <dbReference type="Google" id="ProtNLM"/>
    </source>
</evidence>
<name>A0A6A5VK21_9PLEO</name>
<feature type="signal peptide" evidence="2">
    <location>
        <begin position="1"/>
        <end position="22"/>
    </location>
</feature>
<sequence>MVPLFWALAATFAAAKCPVISAYSPGAPRSTESPRSLSQCSSEVPPSDVRPIINVIHHATSTFTLDVTTVEAETEYSTSIVIMIGPSETQGLCESTATVVIPTTTTVMMPVKSTTVVTFTPVSTKTVYSTSWITQNSIPSFFNGPIEDSSYGGMGPSPGHAEPSYRPLGSPQPRSQASKHASAYYSRFEVLV</sequence>
<feature type="chain" id="PRO_5025535157" description="Ubiquitin 3 binding protein But2 C-terminal domain-containing protein" evidence="2">
    <location>
        <begin position="23"/>
        <end position="192"/>
    </location>
</feature>
<evidence type="ECO:0000256" key="1">
    <source>
        <dbReference type="SAM" id="MobiDB-lite"/>
    </source>
</evidence>
<dbReference type="Proteomes" id="UP000800036">
    <property type="component" value="Unassembled WGS sequence"/>
</dbReference>
<evidence type="ECO:0000313" key="3">
    <source>
        <dbReference type="EMBL" id="KAF1976789.1"/>
    </source>
</evidence>
<evidence type="ECO:0000313" key="4">
    <source>
        <dbReference type="Proteomes" id="UP000800036"/>
    </source>
</evidence>
<protein>
    <recommendedName>
        <fullName evidence="5">Ubiquitin 3 binding protein But2 C-terminal domain-containing protein</fullName>
    </recommendedName>
</protein>
<dbReference type="AlphaFoldDB" id="A0A6A5VK21"/>
<keyword evidence="4" id="KW-1185">Reference proteome</keyword>
<gene>
    <name evidence="3" type="ORF">BU23DRAFT_565470</name>
</gene>